<dbReference type="GO" id="GO:0005524">
    <property type="term" value="F:ATP binding"/>
    <property type="evidence" value="ECO:0007669"/>
    <property type="project" value="UniProtKB-UniRule"/>
</dbReference>
<dbReference type="InterPro" id="IPR027417">
    <property type="entry name" value="P-loop_NTPase"/>
</dbReference>
<comment type="similarity">
    <text evidence="1 8">Belongs to the cytidylate kinase family. Type 1 subfamily.</text>
</comment>
<dbReference type="EC" id="2.7.4.25" evidence="8"/>
<accession>A0AAJ6DFA0</accession>
<evidence type="ECO:0000313" key="10">
    <source>
        <dbReference type="EMBL" id="WGH94003.1"/>
    </source>
</evidence>
<keyword evidence="4 8" id="KW-0418">Kinase</keyword>
<dbReference type="GO" id="GO:0006220">
    <property type="term" value="P:pyrimidine nucleotide metabolic process"/>
    <property type="evidence" value="ECO:0007669"/>
    <property type="project" value="UniProtKB-UniRule"/>
</dbReference>
<dbReference type="NCBIfam" id="TIGR00017">
    <property type="entry name" value="cmk"/>
    <property type="match status" value="1"/>
</dbReference>
<comment type="catalytic activity">
    <reaction evidence="7 8">
        <text>CMP + ATP = CDP + ADP</text>
        <dbReference type="Rhea" id="RHEA:11600"/>
        <dbReference type="ChEBI" id="CHEBI:30616"/>
        <dbReference type="ChEBI" id="CHEBI:58069"/>
        <dbReference type="ChEBI" id="CHEBI:60377"/>
        <dbReference type="ChEBI" id="CHEBI:456216"/>
        <dbReference type="EC" id="2.7.4.25"/>
    </reaction>
</comment>
<dbReference type="Gene3D" id="3.40.50.300">
    <property type="entry name" value="P-loop containing nucleotide triphosphate hydrolases"/>
    <property type="match status" value="1"/>
</dbReference>
<dbReference type="Proteomes" id="UP001224674">
    <property type="component" value="Chromosome"/>
</dbReference>
<gene>
    <name evidence="8 10" type="primary">cmk</name>
    <name evidence="10" type="ORF">QDX21_04180</name>
</gene>
<dbReference type="PANTHER" id="PTHR21299">
    <property type="entry name" value="CYTIDYLATE KINASE/PANTOATE-BETA-ALANINE LIGASE"/>
    <property type="match status" value="1"/>
</dbReference>
<evidence type="ECO:0000259" key="9">
    <source>
        <dbReference type="SMART" id="SM00382"/>
    </source>
</evidence>
<dbReference type="AlphaFoldDB" id="A0AAJ6DFA0"/>
<dbReference type="InterPro" id="IPR011994">
    <property type="entry name" value="Cytidylate_kinase_dom"/>
</dbReference>
<dbReference type="PANTHER" id="PTHR21299:SF2">
    <property type="entry name" value="CYTIDYLATE KINASE"/>
    <property type="match status" value="1"/>
</dbReference>
<reference evidence="10 11" key="1">
    <citation type="submission" date="2023-03" db="EMBL/GenBank/DDBJ databases">
        <title>Complete genome sequences of several Auritidibacter ignavus strains isolated from ear infections.</title>
        <authorList>
            <person name="Baehr T."/>
            <person name="Baumhoegger A.M."/>
        </authorList>
    </citation>
    <scope>NUCLEOTIDE SEQUENCE [LARGE SCALE GENOMIC DNA]</scope>
    <source>
        <strain evidence="10 11">BABAE-6</strain>
    </source>
</reference>
<feature type="domain" description="AAA+ ATPase" evidence="9">
    <location>
        <begin position="12"/>
        <end position="140"/>
    </location>
</feature>
<dbReference type="GO" id="GO:0036431">
    <property type="term" value="F:dCMP kinase activity"/>
    <property type="evidence" value="ECO:0007669"/>
    <property type="project" value="InterPro"/>
</dbReference>
<dbReference type="InterPro" id="IPR003593">
    <property type="entry name" value="AAA+_ATPase"/>
</dbReference>
<evidence type="ECO:0000256" key="8">
    <source>
        <dbReference type="HAMAP-Rule" id="MF_00238"/>
    </source>
</evidence>
<dbReference type="GO" id="GO:0005829">
    <property type="term" value="C:cytosol"/>
    <property type="evidence" value="ECO:0007669"/>
    <property type="project" value="TreeGrafter"/>
</dbReference>
<name>A0AAJ6DFA0_9MICC</name>
<evidence type="ECO:0000256" key="7">
    <source>
        <dbReference type="ARBA" id="ARBA00048478"/>
    </source>
</evidence>
<comment type="catalytic activity">
    <reaction evidence="6 8">
        <text>dCMP + ATP = dCDP + ADP</text>
        <dbReference type="Rhea" id="RHEA:25094"/>
        <dbReference type="ChEBI" id="CHEBI:30616"/>
        <dbReference type="ChEBI" id="CHEBI:57566"/>
        <dbReference type="ChEBI" id="CHEBI:58593"/>
        <dbReference type="ChEBI" id="CHEBI:456216"/>
        <dbReference type="EC" id="2.7.4.25"/>
    </reaction>
</comment>
<organism evidence="10 11">
    <name type="scientific">Auritidibacter ignavus</name>
    <dbReference type="NCBI Taxonomy" id="678932"/>
    <lineage>
        <taxon>Bacteria</taxon>
        <taxon>Bacillati</taxon>
        <taxon>Actinomycetota</taxon>
        <taxon>Actinomycetes</taxon>
        <taxon>Micrococcales</taxon>
        <taxon>Micrococcaceae</taxon>
        <taxon>Auritidibacter</taxon>
    </lineage>
</organism>
<keyword evidence="5 8" id="KW-0067">ATP-binding</keyword>
<comment type="subcellular location">
    <subcellularLocation>
        <location evidence="8">Cytoplasm</location>
    </subcellularLocation>
</comment>
<keyword evidence="8" id="KW-0963">Cytoplasm</keyword>
<evidence type="ECO:0000256" key="4">
    <source>
        <dbReference type="ARBA" id="ARBA00022777"/>
    </source>
</evidence>
<dbReference type="GO" id="GO:0015949">
    <property type="term" value="P:nucleobase-containing small molecule interconversion"/>
    <property type="evidence" value="ECO:0007669"/>
    <property type="project" value="TreeGrafter"/>
</dbReference>
<dbReference type="RefSeq" id="WP_110099303.1">
    <property type="nucleotide sequence ID" value="NZ_CP122561.1"/>
</dbReference>
<dbReference type="SMART" id="SM00382">
    <property type="entry name" value="AAA"/>
    <property type="match status" value="1"/>
</dbReference>
<evidence type="ECO:0000256" key="6">
    <source>
        <dbReference type="ARBA" id="ARBA00047615"/>
    </source>
</evidence>
<protein>
    <recommendedName>
        <fullName evidence="8">Cytidylate kinase</fullName>
        <shortName evidence="8">CK</shortName>
        <ecNumber evidence="8">2.7.4.25</ecNumber>
    </recommendedName>
    <alternativeName>
        <fullName evidence="8">Cytidine monophosphate kinase</fullName>
        <shortName evidence="8">CMP kinase</shortName>
    </alternativeName>
</protein>
<dbReference type="InterPro" id="IPR003136">
    <property type="entry name" value="Cytidylate_kin"/>
</dbReference>
<keyword evidence="2 8" id="KW-0808">Transferase</keyword>
<dbReference type="Pfam" id="PF02224">
    <property type="entry name" value="Cytidylate_kin"/>
    <property type="match status" value="1"/>
</dbReference>
<dbReference type="CDD" id="cd02020">
    <property type="entry name" value="CMPK"/>
    <property type="match status" value="1"/>
</dbReference>
<evidence type="ECO:0000256" key="5">
    <source>
        <dbReference type="ARBA" id="ARBA00022840"/>
    </source>
</evidence>
<dbReference type="HAMAP" id="MF_00238">
    <property type="entry name" value="Cytidyl_kinase_type1"/>
    <property type="match status" value="1"/>
</dbReference>
<dbReference type="EMBL" id="CP122566">
    <property type="protein sequence ID" value="WGH94003.1"/>
    <property type="molecule type" value="Genomic_DNA"/>
</dbReference>
<keyword evidence="3 8" id="KW-0547">Nucleotide-binding</keyword>
<sequence length="241" mass="26099">MTSPRADHTAQAPLVIAIDGPSGSGKSTVAKALARHFQARYLDTGAMYRTAALWCHHQGVDLATAPSPERTERIIELVQTIPVHQDLDPDAQLILLDGSDVTEAIRDPNVSSMVSAVSTIPQVREILIARQRQLIAGSPRIVAEGRDITTVVAPQADARLLLTASETSRMARRGLQQQQESTQALSAEITERDQRDLSVVDFMTPADGVALVDSTELDLDETIASALQAVQTQLAERTYRS</sequence>
<dbReference type="SUPFAM" id="SSF52540">
    <property type="entry name" value="P-loop containing nucleoside triphosphate hydrolases"/>
    <property type="match status" value="1"/>
</dbReference>
<evidence type="ECO:0000256" key="1">
    <source>
        <dbReference type="ARBA" id="ARBA00009427"/>
    </source>
</evidence>
<evidence type="ECO:0000313" key="11">
    <source>
        <dbReference type="Proteomes" id="UP001224674"/>
    </source>
</evidence>
<feature type="binding site" evidence="8">
    <location>
        <begin position="20"/>
        <end position="28"/>
    </location>
    <ligand>
        <name>ATP</name>
        <dbReference type="ChEBI" id="CHEBI:30616"/>
    </ligand>
</feature>
<evidence type="ECO:0000256" key="2">
    <source>
        <dbReference type="ARBA" id="ARBA00022679"/>
    </source>
</evidence>
<proteinExistence type="inferred from homology"/>
<keyword evidence="11" id="KW-1185">Reference proteome</keyword>
<evidence type="ECO:0000256" key="3">
    <source>
        <dbReference type="ARBA" id="ARBA00022741"/>
    </source>
</evidence>